<accession>A0ABP3DXP0</accession>
<reference evidence="2" key="1">
    <citation type="journal article" date="2019" name="Int. J. Syst. Evol. Microbiol.">
        <title>The Global Catalogue of Microorganisms (GCM) 10K type strain sequencing project: providing services to taxonomists for standard genome sequencing and annotation.</title>
        <authorList>
            <consortium name="The Broad Institute Genomics Platform"/>
            <consortium name="The Broad Institute Genome Sequencing Center for Infectious Disease"/>
            <person name="Wu L."/>
            <person name="Ma J."/>
        </authorList>
    </citation>
    <scope>NUCLEOTIDE SEQUENCE [LARGE SCALE GENOMIC DNA]</scope>
    <source>
        <strain evidence="2">JCM 16242</strain>
    </source>
</reference>
<sequence length="142" mass="14796">MKDVSIRLDHQPGALASLGQALGHAGVSVEGGGAWVVGGSGHAHFLVHDADAPRAEAALAKAGIRVAAVSDVVVQRLRQDVPGQLGALCERMAAAGVNIEVLYSDHQHQLILVVDDVTRGREVSAAWTRDNRGDVSRGSPAR</sequence>
<protein>
    <recommendedName>
        <fullName evidence="3">Amino acid-binding ACT domain-containing protein</fullName>
    </recommendedName>
</protein>
<dbReference type="RefSeq" id="WP_343879981.1">
    <property type="nucleotide sequence ID" value="NZ_BAAAFO010000001.1"/>
</dbReference>
<gene>
    <name evidence="1" type="ORF">GCM10009126_05860</name>
</gene>
<evidence type="ECO:0000313" key="2">
    <source>
        <dbReference type="Proteomes" id="UP001500657"/>
    </source>
</evidence>
<proteinExistence type="predicted"/>
<dbReference type="EMBL" id="BAAAFO010000001">
    <property type="protein sequence ID" value="GAA0242998.1"/>
    <property type="molecule type" value="Genomic_DNA"/>
</dbReference>
<dbReference type="Gene3D" id="3.30.2130.10">
    <property type="entry name" value="VC0802-like"/>
    <property type="match status" value="1"/>
</dbReference>
<dbReference type="Proteomes" id="UP001500657">
    <property type="component" value="Unassembled WGS sequence"/>
</dbReference>
<dbReference type="InterPro" id="IPR045865">
    <property type="entry name" value="ACT-like_dom_sf"/>
</dbReference>
<evidence type="ECO:0008006" key="3">
    <source>
        <dbReference type="Google" id="ProtNLM"/>
    </source>
</evidence>
<name>A0ABP3DXP0_9GAMM</name>
<keyword evidence="2" id="KW-1185">Reference proteome</keyword>
<comment type="caution">
    <text evidence="1">The sequence shown here is derived from an EMBL/GenBank/DDBJ whole genome shotgun (WGS) entry which is preliminary data.</text>
</comment>
<evidence type="ECO:0000313" key="1">
    <source>
        <dbReference type="EMBL" id="GAA0242998.1"/>
    </source>
</evidence>
<organism evidence="1 2">
    <name type="scientific">Rhodanobacter caeni</name>
    <dbReference type="NCBI Taxonomy" id="657654"/>
    <lineage>
        <taxon>Bacteria</taxon>
        <taxon>Pseudomonadati</taxon>
        <taxon>Pseudomonadota</taxon>
        <taxon>Gammaproteobacteria</taxon>
        <taxon>Lysobacterales</taxon>
        <taxon>Rhodanobacteraceae</taxon>
        <taxon>Rhodanobacter</taxon>
    </lineage>
</organism>
<dbReference type="SUPFAM" id="SSF55021">
    <property type="entry name" value="ACT-like"/>
    <property type="match status" value="1"/>
</dbReference>